<organism evidence="1 2">
    <name type="scientific">Natronomicrosphaera hydrolytica</name>
    <dbReference type="NCBI Taxonomy" id="3242702"/>
    <lineage>
        <taxon>Bacteria</taxon>
        <taxon>Pseudomonadati</taxon>
        <taxon>Planctomycetota</taxon>
        <taxon>Phycisphaerae</taxon>
        <taxon>Phycisphaerales</taxon>
        <taxon>Phycisphaeraceae</taxon>
        <taxon>Natronomicrosphaera</taxon>
    </lineage>
</organism>
<proteinExistence type="predicted"/>
<dbReference type="EMBL" id="JBGUBD010000007">
    <property type="protein sequence ID" value="MFA9479077.1"/>
    <property type="molecule type" value="Genomic_DNA"/>
</dbReference>
<dbReference type="RefSeq" id="WP_425346005.1">
    <property type="nucleotide sequence ID" value="NZ_JBGUBD010000007.1"/>
</dbReference>
<reference evidence="1 2" key="1">
    <citation type="submission" date="2024-08" db="EMBL/GenBank/DDBJ databases">
        <title>Whole-genome sequencing of halo(alkali)philic microorganisms from hypersaline lakes.</title>
        <authorList>
            <person name="Sorokin D.Y."/>
            <person name="Merkel A.Y."/>
            <person name="Messina E."/>
            <person name="Yakimov M."/>
        </authorList>
    </citation>
    <scope>NUCLEOTIDE SEQUENCE [LARGE SCALE GENOMIC DNA]</scope>
    <source>
        <strain evidence="1 2">AB-hyl4</strain>
    </source>
</reference>
<accession>A0ABV4U6Y9</accession>
<dbReference type="SUPFAM" id="SSF51445">
    <property type="entry name" value="(Trans)glycosidases"/>
    <property type="match status" value="1"/>
</dbReference>
<dbReference type="Proteomes" id="UP001575105">
    <property type="component" value="Unassembled WGS sequence"/>
</dbReference>
<protein>
    <submittedName>
        <fullName evidence="1">Uncharacterized protein</fullName>
    </submittedName>
</protein>
<name>A0ABV4U6Y9_9BACT</name>
<dbReference type="InterPro" id="IPR017853">
    <property type="entry name" value="GH"/>
</dbReference>
<keyword evidence="2" id="KW-1185">Reference proteome</keyword>
<sequence>MLKLATILDNPGEPPVHTRYRDPRELKSLGYTGVVIYESTALSGVESAEVVTSGEMRRWTINQMDHIARAIDDAHAAGLKVYLFYDVLVLPADVVNRNLIALTCKNRPTTLCPASEQAIELSTAALQSTLARWPRVEGVVLRFGDTDARRLPHLVGNEIYSPHCPRCSQLGRADRVVNIVNRFHDLVVKQMGKQLIARAWNVRPNGLHDSVELARRVIDRLPEPDGDRFLLSFKFTQTDFWRYQKWNPASLACGDRPIIYELQCQREFEGKGGIPNFQASLWRDGYPETREDDEPAGLKNVGDKVNLAGVWAWVRGGGWGGPFVKNETWIDANVFAAPRLADDPSLDAADLARAWVEQRLGITDAAITQSLVDILEHSPEIVRQAFYIGPFARTKTDAWHPSADWIQDDVLDAQAAWRIVQRLSDAQLDELVSEKSRVVEQLGDDRAALQRLVSDRNHATLEPLVNTLTYAESFCETLRDLLAGLVAYRRYQKNHSPAAATIARQKLLAAQSHWNHHTQRHGSMPGVATAFREEHFWEVTQDALAALSESTTT</sequence>
<evidence type="ECO:0000313" key="2">
    <source>
        <dbReference type="Proteomes" id="UP001575105"/>
    </source>
</evidence>
<evidence type="ECO:0000313" key="1">
    <source>
        <dbReference type="EMBL" id="MFA9479077.1"/>
    </source>
</evidence>
<comment type="caution">
    <text evidence="1">The sequence shown here is derived from an EMBL/GenBank/DDBJ whole genome shotgun (WGS) entry which is preliminary data.</text>
</comment>
<gene>
    <name evidence="1" type="ORF">ACERK3_12365</name>
</gene>